<dbReference type="Proteomes" id="UP001282284">
    <property type="component" value="Unassembled WGS sequence"/>
</dbReference>
<keyword evidence="3" id="KW-1185">Reference proteome</keyword>
<accession>A0ABU4GA41</accession>
<sequence>MKNKFNLAIIFILLIGGILVFTTYFSYAENSKFFNFPIPKNVELLSDKEDVAMYNWSKATEENGIPFVYEIIIKLKGWSNVGREGASTSYEKDGHRIDLISQKDQLTLIAK</sequence>
<keyword evidence="1" id="KW-1133">Transmembrane helix</keyword>
<dbReference type="EMBL" id="JAUBDI010000010">
    <property type="protein sequence ID" value="MDW0113863.1"/>
    <property type="molecule type" value="Genomic_DNA"/>
</dbReference>
<proteinExistence type="predicted"/>
<name>A0ABU4GA41_9BACL</name>
<evidence type="ECO:0000313" key="3">
    <source>
        <dbReference type="Proteomes" id="UP001282284"/>
    </source>
</evidence>
<evidence type="ECO:0000313" key="2">
    <source>
        <dbReference type="EMBL" id="MDW0113863.1"/>
    </source>
</evidence>
<feature type="transmembrane region" description="Helical" evidence="1">
    <location>
        <begin position="7"/>
        <end position="27"/>
    </location>
</feature>
<protein>
    <submittedName>
        <fullName evidence="2">Uncharacterized protein</fullName>
    </submittedName>
</protein>
<dbReference type="RefSeq" id="WP_317944479.1">
    <property type="nucleotide sequence ID" value="NZ_JAUBDI010000010.1"/>
</dbReference>
<keyword evidence="1" id="KW-0812">Transmembrane</keyword>
<comment type="caution">
    <text evidence="2">The sequence shown here is derived from an EMBL/GenBank/DDBJ whole genome shotgun (WGS) entry which is preliminary data.</text>
</comment>
<evidence type="ECO:0000256" key="1">
    <source>
        <dbReference type="SAM" id="Phobius"/>
    </source>
</evidence>
<organism evidence="2 3">
    <name type="scientific">Sporosarcina saromensis</name>
    <dbReference type="NCBI Taxonomy" id="359365"/>
    <lineage>
        <taxon>Bacteria</taxon>
        <taxon>Bacillati</taxon>
        <taxon>Bacillota</taxon>
        <taxon>Bacilli</taxon>
        <taxon>Bacillales</taxon>
        <taxon>Caryophanaceae</taxon>
        <taxon>Sporosarcina</taxon>
    </lineage>
</organism>
<reference evidence="2 3" key="1">
    <citation type="submission" date="2023-06" db="EMBL/GenBank/DDBJ databases">
        <title>Sporosarcina sp. nov., isolated from Korean traditional fermented seafood 'Jeotgal'.</title>
        <authorList>
            <person name="Yang A.I."/>
            <person name="Shin N.-R."/>
        </authorList>
    </citation>
    <scope>NUCLEOTIDE SEQUENCE [LARGE SCALE GENOMIC DNA]</scope>
    <source>
        <strain evidence="2 3">KCTC13119</strain>
    </source>
</reference>
<gene>
    <name evidence="2" type="ORF">QT711_11755</name>
</gene>
<keyword evidence="1" id="KW-0472">Membrane</keyword>